<evidence type="ECO:0000256" key="1">
    <source>
        <dbReference type="ARBA" id="ARBA00022527"/>
    </source>
</evidence>
<name>X6NCU9_RETFI</name>
<dbReference type="InterPro" id="IPR011009">
    <property type="entry name" value="Kinase-like_dom_sf"/>
</dbReference>
<evidence type="ECO:0000256" key="5">
    <source>
        <dbReference type="ARBA" id="ARBA00022840"/>
    </source>
</evidence>
<feature type="non-terminal residue" evidence="8">
    <location>
        <position position="1"/>
    </location>
</feature>
<evidence type="ECO:0000259" key="7">
    <source>
        <dbReference type="PROSITE" id="PS50011"/>
    </source>
</evidence>
<feature type="compositionally biased region" description="Basic and acidic residues" evidence="6">
    <location>
        <begin position="27"/>
        <end position="41"/>
    </location>
</feature>
<gene>
    <name evidence="8" type="ORF">RFI_13380</name>
</gene>
<dbReference type="SUPFAM" id="SSF56112">
    <property type="entry name" value="Protein kinase-like (PK-like)"/>
    <property type="match status" value="1"/>
</dbReference>
<keyword evidence="4" id="KW-0418">Kinase</keyword>
<keyword evidence="1" id="KW-0723">Serine/threonine-protein kinase</keyword>
<feature type="compositionally biased region" description="Low complexity" evidence="6">
    <location>
        <begin position="1"/>
        <end position="17"/>
    </location>
</feature>
<dbReference type="InterPro" id="IPR008271">
    <property type="entry name" value="Ser/Thr_kinase_AS"/>
</dbReference>
<evidence type="ECO:0000313" key="9">
    <source>
        <dbReference type="Proteomes" id="UP000023152"/>
    </source>
</evidence>
<evidence type="ECO:0000256" key="2">
    <source>
        <dbReference type="ARBA" id="ARBA00022679"/>
    </source>
</evidence>
<dbReference type="PROSITE" id="PS00108">
    <property type="entry name" value="PROTEIN_KINASE_ST"/>
    <property type="match status" value="1"/>
</dbReference>
<dbReference type="PROSITE" id="PS50011">
    <property type="entry name" value="PROTEIN_KINASE_DOM"/>
    <property type="match status" value="1"/>
</dbReference>
<dbReference type="PANTHER" id="PTHR24055">
    <property type="entry name" value="MITOGEN-ACTIVATED PROTEIN KINASE"/>
    <property type="match status" value="1"/>
</dbReference>
<dbReference type="Gene3D" id="1.10.510.10">
    <property type="entry name" value="Transferase(Phosphotransferase) domain 1"/>
    <property type="match status" value="1"/>
</dbReference>
<proteinExistence type="predicted"/>
<dbReference type="GO" id="GO:0004674">
    <property type="term" value="F:protein serine/threonine kinase activity"/>
    <property type="evidence" value="ECO:0007669"/>
    <property type="project" value="UniProtKB-KW"/>
</dbReference>
<dbReference type="EMBL" id="ASPP01009703">
    <property type="protein sequence ID" value="ETO23796.1"/>
    <property type="molecule type" value="Genomic_DNA"/>
</dbReference>
<keyword evidence="9" id="KW-1185">Reference proteome</keyword>
<dbReference type="OrthoDB" id="192887at2759"/>
<dbReference type="Proteomes" id="UP000023152">
    <property type="component" value="Unassembled WGS sequence"/>
</dbReference>
<evidence type="ECO:0000313" key="8">
    <source>
        <dbReference type="EMBL" id="ETO23796.1"/>
    </source>
</evidence>
<keyword evidence="3" id="KW-0547">Nucleotide-binding</keyword>
<sequence>NNNNNNNHNNNNSTDNSNDNDEDDNNSDGKEKKKEKTLDKGYKKKEHSSGQNPEFYSQITYTHQYQASFQSQQDGHEHTLFRTASESVQVFFFFSTALVGHKKKGQDKKKIAYRLNGEKFVIYDYFKPLKKIGQGAYAVVMKKLMIRFFFVLFEQKNTLFSEALDTRTGHKVAIKKNKGVFGALSDAKRILREIKLLLHFDHENVLCVFSLCTHLRFFRVTFFFCCPPPSLLGHYNMNEYFPSIVPLPPIFVLGQIISLIGVIPPESCEQDDFDEVYLVMPRMETTLARLIRSKQQLSEKHKQYFIYQLLRGLKYMHDAGVWHRDLKPDNILVNGSDCRLKITDFGLARGVSKEANVDAKLTEYVVTRWYRAPEVMCSSRQYDEKVDLWSVGCILAELYYNQPLFRGSNHIDQLNLIFHYRGVPDDIEWIKTTDAKKWVEGMERKPKQDLLKLLPGIGVDAADLLDQLLELDPKKRPDAGTAMRHPWLKLMYREKDANRPVQVFDLSFEFERQINTLFGVRHMMYEELINFPKHQMKKAKQKRDSRYNSMSFLLAYYILLIHFDKLFCCCSGMQ</sequence>
<feature type="domain" description="Protein kinase" evidence="7">
    <location>
        <begin position="126"/>
        <end position="488"/>
    </location>
</feature>
<dbReference type="FunFam" id="1.10.510.10:FF:000040">
    <property type="entry name" value="Mitogen-activated protein kinase"/>
    <property type="match status" value="1"/>
</dbReference>
<evidence type="ECO:0000256" key="4">
    <source>
        <dbReference type="ARBA" id="ARBA00022777"/>
    </source>
</evidence>
<dbReference type="InterPro" id="IPR000719">
    <property type="entry name" value="Prot_kinase_dom"/>
</dbReference>
<dbReference type="Gene3D" id="3.30.200.20">
    <property type="entry name" value="Phosphorylase Kinase, domain 1"/>
    <property type="match status" value="2"/>
</dbReference>
<accession>X6NCU9</accession>
<comment type="caution">
    <text evidence="8">The sequence shown here is derived from an EMBL/GenBank/DDBJ whole genome shotgun (WGS) entry which is preliminary data.</text>
</comment>
<evidence type="ECO:0000256" key="3">
    <source>
        <dbReference type="ARBA" id="ARBA00022741"/>
    </source>
</evidence>
<keyword evidence="5" id="KW-0067">ATP-binding</keyword>
<dbReference type="Pfam" id="PF00069">
    <property type="entry name" value="Pkinase"/>
    <property type="match status" value="1"/>
</dbReference>
<keyword evidence="2" id="KW-0808">Transferase</keyword>
<evidence type="ECO:0000256" key="6">
    <source>
        <dbReference type="SAM" id="MobiDB-lite"/>
    </source>
</evidence>
<dbReference type="GO" id="GO:0005524">
    <property type="term" value="F:ATP binding"/>
    <property type="evidence" value="ECO:0007669"/>
    <property type="project" value="UniProtKB-KW"/>
</dbReference>
<dbReference type="SMART" id="SM00220">
    <property type="entry name" value="S_TKc"/>
    <property type="match status" value="1"/>
</dbReference>
<dbReference type="AlphaFoldDB" id="X6NCU9"/>
<reference evidence="8 9" key="1">
    <citation type="journal article" date="2013" name="Curr. Biol.">
        <title>The Genome of the Foraminiferan Reticulomyxa filosa.</title>
        <authorList>
            <person name="Glockner G."/>
            <person name="Hulsmann N."/>
            <person name="Schleicher M."/>
            <person name="Noegel A.A."/>
            <person name="Eichinger L."/>
            <person name="Gallinger C."/>
            <person name="Pawlowski J."/>
            <person name="Sierra R."/>
            <person name="Euteneuer U."/>
            <person name="Pillet L."/>
            <person name="Moustafa A."/>
            <person name="Platzer M."/>
            <person name="Groth M."/>
            <person name="Szafranski K."/>
            <person name="Schliwa M."/>
        </authorList>
    </citation>
    <scope>NUCLEOTIDE SEQUENCE [LARGE SCALE GENOMIC DNA]</scope>
</reference>
<protein>
    <recommendedName>
        <fullName evidence="7">Protein kinase domain-containing protein</fullName>
    </recommendedName>
</protein>
<dbReference type="OMA" id="INEEAFW"/>
<feature type="region of interest" description="Disordered" evidence="6">
    <location>
        <begin position="1"/>
        <end position="53"/>
    </location>
</feature>
<organism evidence="8 9">
    <name type="scientific">Reticulomyxa filosa</name>
    <dbReference type="NCBI Taxonomy" id="46433"/>
    <lineage>
        <taxon>Eukaryota</taxon>
        <taxon>Sar</taxon>
        <taxon>Rhizaria</taxon>
        <taxon>Retaria</taxon>
        <taxon>Foraminifera</taxon>
        <taxon>Monothalamids</taxon>
        <taxon>Reticulomyxidae</taxon>
        <taxon>Reticulomyxa</taxon>
    </lineage>
</organism>
<dbReference type="InterPro" id="IPR050117">
    <property type="entry name" value="MAPK"/>
</dbReference>